<keyword evidence="7" id="KW-0276">Fatty acid metabolism</keyword>
<dbReference type="PANTHER" id="PTHR42921:SF1">
    <property type="entry name" value="ACETOACETYL-COA SYNTHETASE"/>
    <property type="match status" value="1"/>
</dbReference>
<dbReference type="InterPro" id="IPR042099">
    <property type="entry name" value="ANL_N_sf"/>
</dbReference>
<evidence type="ECO:0000256" key="4">
    <source>
        <dbReference type="ARBA" id="ARBA00022598"/>
    </source>
</evidence>
<dbReference type="EMBL" id="IAAA01012016">
    <property type="protein sequence ID" value="LAA06222.1"/>
    <property type="molecule type" value="mRNA"/>
</dbReference>
<keyword evidence="7" id="KW-0963">Cytoplasm</keyword>
<dbReference type="EMBL" id="IAAA01012017">
    <property type="protein sequence ID" value="LAA06224.1"/>
    <property type="molecule type" value="mRNA"/>
</dbReference>
<dbReference type="InterPro" id="IPR032387">
    <property type="entry name" value="ACAS_N"/>
</dbReference>
<keyword evidence="6 7" id="KW-0067">ATP-binding</keyword>
<protein>
    <recommendedName>
        <fullName evidence="3 7">Acetoacetyl-CoA synthetase</fullName>
        <ecNumber evidence="2 7">6.2.1.16</ecNumber>
    </recommendedName>
</protein>
<evidence type="ECO:0000313" key="11">
    <source>
        <dbReference type="EMBL" id="LAA06222.1"/>
    </source>
</evidence>
<name>A0A2L2YDI9_PARTP</name>
<keyword evidence="8" id="KW-0812">Transmembrane</keyword>
<evidence type="ECO:0000256" key="3">
    <source>
        <dbReference type="ARBA" id="ARBA00015326"/>
    </source>
</evidence>
<dbReference type="GO" id="GO:0030729">
    <property type="term" value="F:acetoacetate-CoA ligase activity"/>
    <property type="evidence" value="ECO:0007669"/>
    <property type="project" value="UniProtKB-UniRule"/>
</dbReference>
<evidence type="ECO:0000256" key="2">
    <source>
        <dbReference type="ARBA" id="ARBA00012988"/>
    </source>
</evidence>
<evidence type="ECO:0000256" key="8">
    <source>
        <dbReference type="SAM" id="Phobius"/>
    </source>
</evidence>
<comment type="subcellular location">
    <subcellularLocation>
        <location evidence="7">Cytoplasm</location>
        <location evidence="7">Cytosol</location>
    </subcellularLocation>
</comment>
<dbReference type="PANTHER" id="PTHR42921">
    <property type="entry name" value="ACETOACETYL-COA SYNTHETASE"/>
    <property type="match status" value="1"/>
</dbReference>
<dbReference type="AlphaFoldDB" id="A0A2L2YDI9"/>
<dbReference type="SUPFAM" id="SSF56801">
    <property type="entry name" value="Acetyl-CoA synthetase-like"/>
    <property type="match status" value="1"/>
</dbReference>
<reference evidence="11" key="1">
    <citation type="journal article" date="2016" name="Mol. Ecol. Resour.">
        <title>Evaluation of the impact of RNA preservation methods of spiders for de novo transcriptome assembly.</title>
        <authorList>
            <person name="Kono N."/>
            <person name="Nakamura H."/>
            <person name="Ito Y."/>
            <person name="Tomita M."/>
            <person name="Arakawa K."/>
        </authorList>
    </citation>
    <scope>NUCLEOTIDE SEQUENCE</scope>
    <source>
        <tissue evidence="11">Whole body</tissue>
    </source>
</reference>
<dbReference type="GO" id="GO:0005524">
    <property type="term" value="F:ATP binding"/>
    <property type="evidence" value="ECO:0007669"/>
    <property type="project" value="UniProtKB-UniRule"/>
</dbReference>
<dbReference type="InterPro" id="IPR045851">
    <property type="entry name" value="AMP-bd_C_sf"/>
</dbReference>
<evidence type="ECO:0000256" key="1">
    <source>
        <dbReference type="ARBA" id="ARBA00006432"/>
    </source>
</evidence>
<evidence type="ECO:0000256" key="7">
    <source>
        <dbReference type="RuleBase" id="RU367019"/>
    </source>
</evidence>
<keyword evidence="5 7" id="KW-0547">Nucleotide-binding</keyword>
<dbReference type="InterPro" id="IPR005914">
    <property type="entry name" value="Acac_CoA_synth"/>
</dbReference>
<comment type="function">
    <text evidence="7">Converts acetoacetate to acetoacetyl-CoA in the cytosol.</text>
</comment>
<evidence type="ECO:0000259" key="10">
    <source>
        <dbReference type="Pfam" id="PF16177"/>
    </source>
</evidence>
<dbReference type="GO" id="GO:0005829">
    <property type="term" value="C:cytosol"/>
    <property type="evidence" value="ECO:0007669"/>
    <property type="project" value="UniProtKB-SubCell"/>
</dbReference>
<dbReference type="GO" id="GO:0006631">
    <property type="term" value="P:fatty acid metabolic process"/>
    <property type="evidence" value="ECO:0007669"/>
    <property type="project" value="UniProtKB-UniRule"/>
</dbReference>
<dbReference type="EC" id="6.2.1.16" evidence="2 7"/>
<dbReference type="Pfam" id="PF16177">
    <property type="entry name" value="ACAS_N"/>
    <property type="match status" value="1"/>
</dbReference>
<keyword evidence="4 7" id="KW-0436">Ligase</keyword>
<evidence type="ECO:0000259" key="9">
    <source>
        <dbReference type="Pfam" id="PF00501"/>
    </source>
</evidence>
<dbReference type="OrthoDB" id="10253869at2759"/>
<organism evidence="11">
    <name type="scientific">Parasteatoda tepidariorum</name>
    <name type="common">Common house spider</name>
    <name type="synonym">Achaearanea tepidariorum</name>
    <dbReference type="NCBI Taxonomy" id="114398"/>
    <lineage>
        <taxon>Eukaryota</taxon>
        <taxon>Metazoa</taxon>
        <taxon>Ecdysozoa</taxon>
        <taxon>Arthropoda</taxon>
        <taxon>Chelicerata</taxon>
        <taxon>Arachnida</taxon>
        <taxon>Araneae</taxon>
        <taxon>Araneomorphae</taxon>
        <taxon>Entelegynae</taxon>
        <taxon>Araneoidea</taxon>
        <taxon>Theridiidae</taxon>
        <taxon>Parasteatoda</taxon>
    </lineage>
</organism>
<keyword evidence="8" id="KW-1133">Transmembrane helix</keyword>
<dbReference type="InterPro" id="IPR000873">
    <property type="entry name" value="AMP-dep_synth/lig_dom"/>
</dbReference>
<sequence length="663" mass="75496">MDAKNFENACIWKPTGIDKSSNFVKFMNLIEEKYKVKLDSYWDLHKWSIENIENFWAEIWNFTEIIHSRKYDKVIDLSVPMSQSPKWFVGARLNIAENYLRYRDSHIALIGIGEDREERRITHAEVYEEVKQYSSAFRRIGLKKGDKVACYMSNREEAIFTMLAVASIGAVFIGILPMLGAQAAVNRLELVSPKYIVSIDHIRYEEKDIDMLSKLKNISTGLKSLEKIIIVPSKLNSTKKDISNIPNSCFLQEFLDAGRNADGSVPDLIFEQVPMSHPVFISYTSGTTGSPKAIVHGSECLLCITRDRYLQSSVDRKGVILSASPAGWATWTMGLSAFITGQTSVLYDGVPYFLSPTHFWDIIDEYKISMLFLTPSIIDELEKRNYVPTEKHKLDSLYAIFAGASVVKPQNYEFVYQKIKKNFLFMSFYGSTEMMGACLTFNRTLPIYKSEMTCPALGADVMCVNEEGCSIVGEVGDLVITKPYPSLPLGLYGDDDGSRYREQYFSKHKDKFSMGDLAVVNPKTRGIIICCRNDEVLNQFGCRFGSSEMYNVVNRLPEVHDSLCVSQYSKNGTERAVLFLQLKTGFKFNDELLKKVREKVEEELTSEHIPGLIMEVQDIPYNITGKKMEILVKKILNNMPYNTDVVKNKDSIQHYLNVPPFEE</sequence>
<dbReference type="InterPro" id="IPR020845">
    <property type="entry name" value="AMP-binding_CS"/>
</dbReference>
<dbReference type="Gene3D" id="3.40.50.12780">
    <property type="entry name" value="N-terminal domain of ligase-like"/>
    <property type="match status" value="1"/>
</dbReference>
<dbReference type="PROSITE" id="PS00455">
    <property type="entry name" value="AMP_BINDING"/>
    <property type="match status" value="1"/>
</dbReference>
<feature type="domain" description="AMP-dependent synthetase/ligase" evidence="9">
    <location>
        <begin position="105"/>
        <end position="483"/>
    </location>
</feature>
<dbReference type="Gene3D" id="3.30.300.30">
    <property type="match status" value="1"/>
</dbReference>
<evidence type="ECO:0000256" key="6">
    <source>
        <dbReference type="ARBA" id="ARBA00022840"/>
    </source>
</evidence>
<accession>A0A2L2YDI9</accession>
<dbReference type="NCBIfam" id="TIGR01217">
    <property type="entry name" value="ac_ac_CoA_syn"/>
    <property type="match status" value="1"/>
</dbReference>
<keyword evidence="7" id="KW-0443">Lipid metabolism</keyword>
<comment type="similarity">
    <text evidence="1 7">Belongs to the ATP-dependent AMP-binding enzyme family.</text>
</comment>
<evidence type="ECO:0000256" key="5">
    <source>
        <dbReference type="ARBA" id="ARBA00022741"/>
    </source>
</evidence>
<dbReference type="Pfam" id="PF00501">
    <property type="entry name" value="AMP-binding"/>
    <property type="match status" value="1"/>
</dbReference>
<proteinExistence type="evidence at transcript level"/>
<keyword evidence="8" id="KW-0472">Membrane</keyword>
<feature type="domain" description="Acetyl-coenzyme A synthetase N-terminal" evidence="10">
    <location>
        <begin position="41"/>
        <end position="98"/>
    </location>
</feature>
<feature type="transmembrane region" description="Helical" evidence="8">
    <location>
        <begin position="158"/>
        <end position="179"/>
    </location>
</feature>
<comment type="catalytic activity">
    <reaction evidence="7">
        <text>acetoacetate + ATP + CoA = acetoacetyl-CoA + AMP + diphosphate</text>
        <dbReference type="Rhea" id="RHEA:16117"/>
        <dbReference type="ChEBI" id="CHEBI:13705"/>
        <dbReference type="ChEBI" id="CHEBI:30616"/>
        <dbReference type="ChEBI" id="CHEBI:33019"/>
        <dbReference type="ChEBI" id="CHEBI:57286"/>
        <dbReference type="ChEBI" id="CHEBI:57287"/>
        <dbReference type="ChEBI" id="CHEBI:456215"/>
        <dbReference type="EC" id="6.2.1.16"/>
    </reaction>
</comment>